<reference evidence="2" key="1">
    <citation type="journal article" date="2020" name="Stud. Mycol.">
        <title>101 Dothideomycetes genomes: a test case for predicting lifestyles and emergence of pathogens.</title>
        <authorList>
            <person name="Haridas S."/>
            <person name="Albert R."/>
            <person name="Binder M."/>
            <person name="Bloem J."/>
            <person name="Labutti K."/>
            <person name="Salamov A."/>
            <person name="Andreopoulos B."/>
            <person name="Baker S."/>
            <person name="Barry K."/>
            <person name="Bills G."/>
            <person name="Bluhm B."/>
            <person name="Cannon C."/>
            <person name="Castanera R."/>
            <person name="Culley D."/>
            <person name="Daum C."/>
            <person name="Ezra D."/>
            <person name="Gonzalez J."/>
            <person name="Henrissat B."/>
            <person name="Kuo A."/>
            <person name="Liang C."/>
            <person name="Lipzen A."/>
            <person name="Lutzoni F."/>
            <person name="Magnuson J."/>
            <person name="Mondo S."/>
            <person name="Nolan M."/>
            <person name="Ohm R."/>
            <person name="Pangilinan J."/>
            <person name="Park H.-J."/>
            <person name="Ramirez L."/>
            <person name="Alfaro M."/>
            <person name="Sun H."/>
            <person name="Tritt A."/>
            <person name="Yoshinaga Y."/>
            <person name="Zwiers L.-H."/>
            <person name="Turgeon B."/>
            <person name="Goodwin S."/>
            <person name="Spatafora J."/>
            <person name="Crous P."/>
            <person name="Grigoriev I."/>
        </authorList>
    </citation>
    <scope>NUCLEOTIDE SEQUENCE</scope>
    <source>
        <strain evidence="2">CBS 121739</strain>
    </source>
</reference>
<protein>
    <submittedName>
        <fullName evidence="2">Uncharacterized protein</fullName>
    </submittedName>
</protein>
<dbReference type="EMBL" id="ML996606">
    <property type="protein sequence ID" value="KAF2752586.1"/>
    <property type="molecule type" value="Genomic_DNA"/>
</dbReference>
<dbReference type="Proteomes" id="UP000799437">
    <property type="component" value="Unassembled WGS sequence"/>
</dbReference>
<evidence type="ECO:0000313" key="3">
    <source>
        <dbReference type="Proteomes" id="UP000799437"/>
    </source>
</evidence>
<dbReference type="AlphaFoldDB" id="A0A6A6VS28"/>
<feature type="compositionally biased region" description="Polar residues" evidence="1">
    <location>
        <begin position="93"/>
        <end position="104"/>
    </location>
</feature>
<dbReference type="OrthoDB" id="3946340at2759"/>
<dbReference type="RefSeq" id="XP_033595044.1">
    <property type="nucleotide sequence ID" value="XM_033740550.1"/>
</dbReference>
<evidence type="ECO:0000313" key="2">
    <source>
        <dbReference type="EMBL" id="KAF2752586.1"/>
    </source>
</evidence>
<name>A0A6A6VS28_9PEZI</name>
<dbReference type="GeneID" id="54481604"/>
<accession>A0A6A6VS28</accession>
<sequence>MRNDEDMVFVDAINTPYDDGCQVSTERKTRNGIDTAYVYTPQTKDSIETGTSRNNELNATHASAAAQSPHTAFKSRRPIVSLASKDKQDEETLQTSMRPNTATLSHEPKITKAPSAPGPVPNANLARTAPRSSMPVSTNQAPTPLVHRNPPAFSPKNMRPCKSPYIPPPPPQGAPLRSSLPPGMVPFEHVGGMHPVPTDPLNGSEIITSHSELIPVVYTDDNRPEEKLVRTIFNKRIYITFHNAGSYDFAKHSSLLRAAEIEVWYRWPAASDESHMLSLCKRGELASATEYLSTEVEGRSISPLNASITRVWASHVFTTCTHTVANNLENTSLVYIVVLSAYMDLAPDFSARGPSPTEKVFKVLRFGSRESAAAEAFYASGVQGWDMVFSCVVRSDALSALGKGLDVIRVEKIHELANVDEREVGGDYVRAFY</sequence>
<organism evidence="2 3">
    <name type="scientific">Pseudovirgaria hyperparasitica</name>
    <dbReference type="NCBI Taxonomy" id="470096"/>
    <lineage>
        <taxon>Eukaryota</taxon>
        <taxon>Fungi</taxon>
        <taxon>Dikarya</taxon>
        <taxon>Ascomycota</taxon>
        <taxon>Pezizomycotina</taxon>
        <taxon>Dothideomycetes</taxon>
        <taxon>Dothideomycetes incertae sedis</taxon>
        <taxon>Acrospermales</taxon>
        <taxon>Acrospermaceae</taxon>
        <taxon>Pseudovirgaria</taxon>
    </lineage>
</organism>
<gene>
    <name evidence="2" type="ORF">EJ05DRAFT_295003</name>
</gene>
<proteinExistence type="predicted"/>
<feature type="region of interest" description="Disordered" evidence="1">
    <location>
        <begin position="83"/>
        <end position="120"/>
    </location>
</feature>
<keyword evidence="3" id="KW-1185">Reference proteome</keyword>
<evidence type="ECO:0000256" key="1">
    <source>
        <dbReference type="SAM" id="MobiDB-lite"/>
    </source>
</evidence>